<feature type="compositionally biased region" description="Acidic residues" evidence="1">
    <location>
        <begin position="352"/>
        <end position="366"/>
    </location>
</feature>
<feature type="compositionally biased region" description="Basic and acidic residues" evidence="1">
    <location>
        <begin position="367"/>
        <end position="394"/>
    </location>
</feature>
<feature type="compositionally biased region" description="Low complexity" evidence="1">
    <location>
        <begin position="395"/>
        <end position="408"/>
    </location>
</feature>
<dbReference type="VEuPathDB" id="FungiDB:sr16396"/>
<dbReference type="EMBL" id="FQ311440">
    <property type="protein sequence ID" value="CBQ70191.1"/>
    <property type="molecule type" value="Genomic_DNA"/>
</dbReference>
<dbReference type="HOGENOM" id="CLU_685440_0_0_1"/>
<gene>
    <name evidence="2" type="ORF">sr16396</name>
</gene>
<dbReference type="Proteomes" id="UP000008867">
    <property type="component" value="Chromosome 19"/>
</dbReference>
<evidence type="ECO:0000313" key="3">
    <source>
        <dbReference type="Proteomes" id="UP000008867"/>
    </source>
</evidence>
<name>E6ZSI4_SPORE</name>
<sequence>MDGGRFPLPFFPSFHLRSFLPHIRHILEPLQMSAYHFFQEDWPSKSQLGLAAHYRPDVTTVPLIRGVLHASARGKLAVPWYQLMDCLENPRQGTNNAVSYHVKKVFNISECFDIKEKLDKAFESAFPNATEACTRVFKGKCCGQDGTYITFYPVPKELIATSLVGAAFIHGWKAGDQPLGKPWYVGFETREQFGPLKFVKVPESCKDNFIQALPEYLTEKLDPNSTIKEWKFNGEICVLVCAGGAGGATYTSVERWPGWLHFDDEYLIELEYPGRYRYCDFCRHTAQDLKGRDRRHEEENCIKITCGECGHVGHDVASKKGDATETNKKKCEEGKKRRREEKEEARKRQNQEPEENDDAVDEDDQQSEQHADDSPDNAAEKDNNPAGEDQERGGSVESEAVVKVEASV</sequence>
<evidence type="ECO:0000256" key="1">
    <source>
        <dbReference type="SAM" id="MobiDB-lite"/>
    </source>
</evidence>
<proteinExistence type="predicted"/>
<organism evidence="2 3">
    <name type="scientific">Sporisorium reilianum (strain SRZ2)</name>
    <name type="common">Maize head smut fungus</name>
    <dbReference type="NCBI Taxonomy" id="999809"/>
    <lineage>
        <taxon>Eukaryota</taxon>
        <taxon>Fungi</taxon>
        <taxon>Dikarya</taxon>
        <taxon>Basidiomycota</taxon>
        <taxon>Ustilaginomycotina</taxon>
        <taxon>Ustilaginomycetes</taxon>
        <taxon>Ustilaginales</taxon>
        <taxon>Ustilaginaceae</taxon>
        <taxon>Sporisorium</taxon>
    </lineage>
</organism>
<feature type="region of interest" description="Disordered" evidence="1">
    <location>
        <begin position="315"/>
        <end position="408"/>
    </location>
</feature>
<evidence type="ECO:0000313" key="2">
    <source>
        <dbReference type="EMBL" id="CBQ70191.1"/>
    </source>
</evidence>
<protein>
    <submittedName>
        <fullName evidence="2">Conserved hypothetical Ustilaginaceae-specific protein</fullName>
    </submittedName>
</protein>
<dbReference type="AlphaFoldDB" id="E6ZSI4"/>
<accession>E6ZSI4</accession>
<feature type="compositionally biased region" description="Basic and acidic residues" evidence="1">
    <location>
        <begin position="315"/>
        <end position="351"/>
    </location>
</feature>
<reference evidence="2 3" key="1">
    <citation type="journal article" date="2010" name="Science">
        <title>Pathogenicity determinants in smut fungi revealed by genome comparison.</title>
        <authorList>
            <person name="Schirawski J."/>
            <person name="Mannhaupt G."/>
            <person name="Muench K."/>
            <person name="Brefort T."/>
            <person name="Schipper K."/>
            <person name="Doehlemann G."/>
            <person name="Di Stasio M."/>
            <person name="Roessel N."/>
            <person name="Mendoza-Mendoza A."/>
            <person name="Pester D."/>
            <person name="Mueller O."/>
            <person name="Winterberg B."/>
            <person name="Meyer E."/>
            <person name="Ghareeb H."/>
            <person name="Wollenberg T."/>
            <person name="Muensterkoetter M."/>
            <person name="Wong P."/>
            <person name="Walter M."/>
            <person name="Stukenbrock E."/>
            <person name="Gueldener U."/>
            <person name="Kahmann R."/>
        </authorList>
    </citation>
    <scope>NUCLEOTIDE SEQUENCE [LARGE SCALE GENOMIC DNA]</scope>
    <source>
        <strain evidence="3">SRZ2</strain>
    </source>
</reference>
<dbReference type="OrthoDB" id="2555752at2759"/>
<keyword evidence="3" id="KW-1185">Reference proteome</keyword>